<feature type="transmembrane region" description="Helical" evidence="7">
    <location>
        <begin position="320"/>
        <end position="342"/>
    </location>
</feature>
<dbReference type="AlphaFoldDB" id="A0A6A6XQY7"/>
<organism evidence="9 10">
    <name type="scientific">Melanomma pulvis-pyrius CBS 109.77</name>
    <dbReference type="NCBI Taxonomy" id="1314802"/>
    <lineage>
        <taxon>Eukaryota</taxon>
        <taxon>Fungi</taxon>
        <taxon>Dikarya</taxon>
        <taxon>Ascomycota</taxon>
        <taxon>Pezizomycotina</taxon>
        <taxon>Dothideomycetes</taxon>
        <taxon>Pleosporomycetidae</taxon>
        <taxon>Pleosporales</taxon>
        <taxon>Melanommataceae</taxon>
        <taxon>Melanomma</taxon>
    </lineage>
</organism>
<dbReference type="InterPro" id="IPR036259">
    <property type="entry name" value="MFS_trans_sf"/>
</dbReference>
<feature type="transmembrane region" description="Helical" evidence="7">
    <location>
        <begin position="229"/>
        <end position="254"/>
    </location>
</feature>
<evidence type="ECO:0000313" key="9">
    <source>
        <dbReference type="EMBL" id="KAF2798608.1"/>
    </source>
</evidence>
<dbReference type="InterPro" id="IPR011701">
    <property type="entry name" value="MFS"/>
</dbReference>
<dbReference type="InterPro" id="IPR020846">
    <property type="entry name" value="MFS_dom"/>
</dbReference>
<dbReference type="PANTHER" id="PTHR43791">
    <property type="entry name" value="PERMEASE-RELATED"/>
    <property type="match status" value="1"/>
</dbReference>
<name>A0A6A6XQY7_9PLEO</name>
<evidence type="ECO:0000256" key="2">
    <source>
        <dbReference type="ARBA" id="ARBA00022448"/>
    </source>
</evidence>
<evidence type="ECO:0000256" key="6">
    <source>
        <dbReference type="ARBA" id="ARBA00037968"/>
    </source>
</evidence>
<dbReference type="FunFam" id="1.20.1250.20:FF:000064">
    <property type="entry name" value="MFS allantoate transporter"/>
    <property type="match status" value="1"/>
</dbReference>
<dbReference type="GO" id="GO:0022857">
    <property type="term" value="F:transmembrane transporter activity"/>
    <property type="evidence" value="ECO:0007669"/>
    <property type="project" value="InterPro"/>
</dbReference>
<accession>A0A6A6XQY7</accession>
<evidence type="ECO:0000313" key="10">
    <source>
        <dbReference type="Proteomes" id="UP000799757"/>
    </source>
</evidence>
<feature type="transmembrane region" description="Helical" evidence="7">
    <location>
        <begin position="132"/>
        <end position="151"/>
    </location>
</feature>
<dbReference type="Pfam" id="PF07690">
    <property type="entry name" value="MFS_1"/>
    <property type="match status" value="1"/>
</dbReference>
<dbReference type="OrthoDB" id="6730379at2759"/>
<keyword evidence="10" id="KW-1185">Reference proteome</keyword>
<evidence type="ECO:0000256" key="1">
    <source>
        <dbReference type="ARBA" id="ARBA00004141"/>
    </source>
</evidence>
<feature type="transmembrane region" description="Helical" evidence="7">
    <location>
        <begin position="75"/>
        <end position="93"/>
    </location>
</feature>
<feature type="transmembrane region" description="Helical" evidence="7">
    <location>
        <begin position="296"/>
        <end position="314"/>
    </location>
</feature>
<keyword evidence="3 7" id="KW-0812">Transmembrane</keyword>
<dbReference type="Gene3D" id="1.20.1250.20">
    <property type="entry name" value="MFS general substrate transporter like domains"/>
    <property type="match status" value="1"/>
</dbReference>
<gene>
    <name evidence="9" type="ORF">K505DRAFT_267313</name>
</gene>
<dbReference type="GO" id="GO:0016020">
    <property type="term" value="C:membrane"/>
    <property type="evidence" value="ECO:0007669"/>
    <property type="project" value="UniProtKB-SubCell"/>
</dbReference>
<evidence type="ECO:0000259" key="8">
    <source>
        <dbReference type="PROSITE" id="PS50850"/>
    </source>
</evidence>
<sequence length="448" mass="49771">MHLLPVMAVSYLFQFLDKQSLGYTSIMTLRSDLKLTGPEYSWSSGIYYAGYLVASYPAGWFIVRYPVGKMIASSVLVWGAVLMLTATCFNAGGLLANRVFLGAFESAIGPGLTVIVAMWYKRSEQPLRHGAWFMGNVVAGIFGGLLAYAVGHVESLAPWKVVFLVFGALTVVWSTAIFFFLPDTPMNAKFLSPEDRVKAIERVQGNMTGIKSNTWKPGQSIEALLDIKVWLLVLVQLSAQIANGGITSFASIVIKGFGFTTLHTLLVQMLGSVFQLVFVLMCTVGSTYFTNVRTYFMAWNLALSIVGAAMIRQIPQHLIWGRFFGYCLSIAYSANFPMILSMSSGNIAGFTKKTTVNAMIFIGYCAGNIIGPQLFFEKEAPSYPSGFLAMMICYCVAFFSCVGLRFYLIWENNRRDKMAVQDDMEEDQMVVNTADKTDKEMSKFRYVY</sequence>
<comment type="subcellular location">
    <subcellularLocation>
        <location evidence="1">Membrane</location>
        <topology evidence="1">Multi-pass membrane protein</topology>
    </subcellularLocation>
</comment>
<dbReference type="Proteomes" id="UP000799757">
    <property type="component" value="Unassembled WGS sequence"/>
</dbReference>
<keyword evidence="4 7" id="KW-1133">Transmembrane helix</keyword>
<evidence type="ECO:0000256" key="7">
    <source>
        <dbReference type="SAM" id="Phobius"/>
    </source>
</evidence>
<reference evidence="9" key="1">
    <citation type="journal article" date="2020" name="Stud. Mycol.">
        <title>101 Dothideomycetes genomes: a test case for predicting lifestyles and emergence of pathogens.</title>
        <authorList>
            <person name="Haridas S."/>
            <person name="Albert R."/>
            <person name="Binder M."/>
            <person name="Bloem J."/>
            <person name="Labutti K."/>
            <person name="Salamov A."/>
            <person name="Andreopoulos B."/>
            <person name="Baker S."/>
            <person name="Barry K."/>
            <person name="Bills G."/>
            <person name="Bluhm B."/>
            <person name="Cannon C."/>
            <person name="Castanera R."/>
            <person name="Culley D."/>
            <person name="Daum C."/>
            <person name="Ezra D."/>
            <person name="Gonzalez J."/>
            <person name="Henrissat B."/>
            <person name="Kuo A."/>
            <person name="Liang C."/>
            <person name="Lipzen A."/>
            <person name="Lutzoni F."/>
            <person name="Magnuson J."/>
            <person name="Mondo S."/>
            <person name="Nolan M."/>
            <person name="Ohm R."/>
            <person name="Pangilinan J."/>
            <person name="Park H.-J."/>
            <person name="Ramirez L."/>
            <person name="Alfaro M."/>
            <person name="Sun H."/>
            <person name="Tritt A."/>
            <person name="Yoshinaga Y."/>
            <person name="Zwiers L.-H."/>
            <person name="Turgeon B."/>
            <person name="Goodwin S."/>
            <person name="Spatafora J."/>
            <person name="Crous P."/>
            <person name="Grigoriev I."/>
        </authorList>
    </citation>
    <scope>NUCLEOTIDE SEQUENCE</scope>
    <source>
        <strain evidence="9">CBS 109.77</strain>
    </source>
</reference>
<feature type="transmembrane region" description="Helical" evidence="7">
    <location>
        <begin position="387"/>
        <end position="408"/>
    </location>
</feature>
<feature type="transmembrane region" description="Helical" evidence="7">
    <location>
        <begin position="354"/>
        <end position="375"/>
    </location>
</feature>
<keyword evidence="2" id="KW-0813">Transport</keyword>
<evidence type="ECO:0000256" key="4">
    <source>
        <dbReference type="ARBA" id="ARBA00022989"/>
    </source>
</evidence>
<dbReference type="SUPFAM" id="SSF103473">
    <property type="entry name" value="MFS general substrate transporter"/>
    <property type="match status" value="1"/>
</dbReference>
<feature type="domain" description="Major facilitator superfamily (MFS) profile" evidence="8">
    <location>
        <begin position="3"/>
        <end position="448"/>
    </location>
</feature>
<proteinExistence type="inferred from homology"/>
<evidence type="ECO:0000256" key="3">
    <source>
        <dbReference type="ARBA" id="ARBA00022692"/>
    </source>
</evidence>
<comment type="similarity">
    <text evidence="6">Belongs to the major facilitator superfamily. Allantoate permease family.</text>
</comment>
<dbReference type="EMBL" id="MU001780">
    <property type="protein sequence ID" value="KAF2798608.1"/>
    <property type="molecule type" value="Genomic_DNA"/>
</dbReference>
<evidence type="ECO:0000256" key="5">
    <source>
        <dbReference type="ARBA" id="ARBA00023136"/>
    </source>
</evidence>
<feature type="transmembrane region" description="Helical" evidence="7">
    <location>
        <begin position="266"/>
        <end position="289"/>
    </location>
</feature>
<protein>
    <submittedName>
        <fullName evidence="9">MFS general substrate transporter</fullName>
    </submittedName>
</protein>
<dbReference type="PROSITE" id="PS50850">
    <property type="entry name" value="MFS"/>
    <property type="match status" value="1"/>
</dbReference>
<feature type="transmembrane region" description="Helical" evidence="7">
    <location>
        <begin position="157"/>
        <end position="181"/>
    </location>
</feature>
<feature type="transmembrane region" description="Helical" evidence="7">
    <location>
        <begin position="46"/>
        <end position="63"/>
    </location>
</feature>
<feature type="transmembrane region" description="Helical" evidence="7">
    <location>
        <begin position="99"/>
        <end position="120"/>
    </location>
</feature>
<dbReference type="PANTHER" id="PTHR43791:SF103">
    <property type="entry name" value="MAJOR FACILITATOR SUPERFAMILY (MFS) PROFILE DOMAIN-CONTAINING PROTEIN-RELATED"/>
    <property type="match status" value="1"/>
</dbReference>
<keyword evidence="5 7" id="KW-0472">Membrane</keyword>